<proteinExistence type="predicted"/>
<evidence type="ECO:0000313" key="1">
    <source>
        <dbReference type="Ensembl" id="ENSOMEP00000030929.1"/>
    </source>
</evidence>
<evidence type="ECO:0000313" key="2">
    <source>
        <dbReference type="Proteomes" id="UP000261560"/>
    </source>
</evidence>
<dbReference type="Ensembl" id="ENSOMET00000021780.1">
    <property type="protein sequence ID" value="ENSOMEP00000030929.1"/>
    <property type="gene ID" value="ENSOMEG00000015483.1"/>
</dbReference>
<dbReference type="PaxDb" id="30732-ENSOMEP00000030929"/>
<accession>A0A3B3DN99</accession>
<protein>
    <submittedName>
        <fullName evidence="1">Uncharacterized protein</fullName>
    </submittedName>
</protein>
<dbReference type="GeneTree" id="ENSGT01000000222223"/>
<dbReference type="AlphaFoldDB" id="A0A3B3DN99"/>
<organism evidence="1 2">
    <name type="scientific">Oryzias melastigma</name>
    <name type="common">Marine medaka</name>
    <dbReference type="NCBI Taxonomy" id="30732"/>
    <lineage>
        <taxon>Eukaryota</taxon>
        <taxon>Metazoa</taxon>
        <taxon>Chordata</taxon>
        <taxon>Craniata</taxon>
        <taxon>Vertebrata</taxon>
        <taxon>Euteleostomi</taxon>
        <taxon>Actinopterygii</taxon>
        <taxon>Neopterygii</taxon>
        <taxon>Teleostei</taxon>
        <taxon>Neoteleostei</taxon>
        <taxon>Acanthomorphata</taxon>
        <taxon>Ovalentaria</taxon>
        <taxon>Atherinomorphae</taxon>
        <taxon>Beloniformes</taxon>
        <taxon>Adrianichthyidae</taxon>
        <taxon>Oryziinae</taxon>
        <taxon>Oryzias</taxon>
    </lineage>
</organism>
<reference evidence="1" key="2">
    <citation type="submission" date="2025-09" db="UniProtKB">
        <authorList>
            <consortium name="Ensembl"/>
        </authorList>
    </citation>
    <scope>IDENTIFICATION</scope>
</reference>
<dbReference type="Proteomes" id="UP000261560">
    <property type="component" value="Unplaced"/>
</dbReference>
<name>A0A3B3DN99_ORYME</name>
<sequence>MVVSFDSFVHRCRAVSASEVQVSPAQNQQPEAICRQSRLHVLCLKEWDLFNPDRNAELPEALTLDLNEVFQKSFTFFKHILKMTT</sequence>
<keyword evidence="2" id="KW-1185">Reference proteome</keyword>
<reference evidence="1" key="1">
    <citation type="submission" date="2025-08" db="UniProtKB">
        <authorList>
            <consortium name="Ensembl"/>
        </authorList>
    </citation>
    <scope>IDENTIFICATION</scope>
</reference>